<gene>
    <name evidence="2" type="ORF">Hypma_016502</name>
</gene>
<feature type="compositionally biased region" description="Low complexity" evidence="1">
    <location>
        <begin position="291"/>
        <end position="300"/>
    </location>
</feature>
<dbReference type="Proteomes" id="UP000076154">
    <property type="component" value="Unassembled WGS sequence"/>
</dbReference>
<accession>A0A369J5Z0</accession>
<evidence type="ECO:0000256" key="1">
    <source>
        <dbReference type="SAM" id="MobiDB-lite"/>
    </source>
</evidence>
<dbReference type="InParanoid" id="A0A369J5Z0"/>
<feature type="compositionally biased region" description="Polar residues" evidence="1">
    <location>
        <begin position="262"/>
        <end position="273"/>
    </location>
</feature>
<sequence length="602" mass="66938">MNTAAEIVLGPKHTVSLMQTQDAMAATTVGVYPRLCRAPPVNAIRPKPNPEPILLEHTLRQMPVPMPDAHLVKNVKTVRLTLQPKETPPRDMLRHTLVRMPGLHLIKHLKPMVGAIPKPDAPHQVPQNLPTNAQAQVIQANVSRGRQWSNFLSAAQPVPQSTIPSAPQPYALRSTNHVLDSHITLQHNSGQRADILNQTGLSSVPVRPAPSQPRLSERARGKQPEQPRAHRHRRPLPPIPTTQNWNARAAQDGYHGHHWQPAQAQGPSQSLAVQDTASTFQLTILSSRRGSSVATSDSSSEAVFKSPNSMSRFGGSPPASPPSSLAWTVPFRWTFLTGVRIEYPIFTKVALLILFECPNICNFTSMIGDDYSGQGWTHGRITHETLKTLSIKASDEPNLLFDNLNLPNLQVFRLSWDAQQPHLLPWGLRFRRMIGRSRCPLSTLSLVNICPTEEDLVLCIGYVKHTLKRLVVRAPRDLVSMCDRSRHITGQTLQALRWCRVLESLELTRCDTKDGELANFVSPFQVSDQASRFQLLYSFWRGSSEHPIDNQMLEALRKAGDLLSRETNSMGIDGQSGASSKPLKTARDAFEFIVIIFGIVLS</sequence>
<proteinExistence type="predicted"/>
<evidence type="ECO:0000313" key="3">
    <source>
        <dbReference type="Proteomes" id="UP000076154"/>
    </source>
</evidence>
<organism evidence="2 3">
    <name type="scientific">Hypsizygus marmoreus</name>
    <name type="common">White beech mushroom</name>
    <name type="synonym">Agaricus marmoreus</name>
    <dbReference type="NCBI Taxonomy" id="39966"/>
    <lineage>
        <taxon>Eukaryota</taxon>
        <taxon>Fungi</taxon>
        <taxon>Dikarya</taxon>
        <taxon>Basidiomycota</taxon>
        <taxon>Agaricomycotina</taxon>
        <taxon>Agaricomycetes</taxon>
        <taxon>Agaricomycetidae</taxon>
        <taxon>Agaricales</taxon>
        <taxon>Tricholomatineae</taxon>
        <taxon>Lyophyllaceae</taxon>
        <taxon>Hypsizygus</taxon>
    </lineage>
</organism>
<protein>
    <submittedName>
        <fullName evidence="2">Uncharacterized protein</fullName>
    </submittedName>
</protein>
<evidence type="ECO:0000313" key="2">
    <source>
        <dbReference type="EMBL" id="RDB14904.1"/>
    </source>
</evidence>
<dbReference type="EMBL" id="LUEZ02000096">
    <property type="protein sequence ID" value="RDB14904.1"/>
    <property type="molecule type" value="Genomic_DNA"/>
</dbReference>
<feature type="region of interest" description="Disordered" evidence="1">
    <location>
        <begin position="200"/>
        <end position="273"/>
    </location>
</feature>
<name>A0A369J5Z0_HYPMA</name>
<feature type="compositionally biased region" description="Basic and acidic residues" evidence="1">
    <location>
        <begin position="215"/>
        <end position="228"/>
    </location>
</feature>
<feature type="region of interest" description="Disordered" evidence="1">
    <location>
        <begin position="291"/>
        <end position="323"/>
    </location>
</feature>
<comment type="caution">
    <text evidence="2">The sequence shown here is derived from an EMBL/GenBank/DDBJ whole genome shotgun (WGS) entry which is preliminary data.</text>
</comment>
<keyword evidence="3" id="KW-1185">Reference proteome</keyword>
<dbReference type="AlphaFoldDB" id="A0A369J5Z0"/>
<reference evidence="2" key="1">
    <citation type="submission" date="2018-04" db="EMBL/GenBank/DDBJ databases">
        <title>Whole genome sequencing of Hypsizygus marmoreus.</title>
        <authorList>
            <person name="Choi I.-G."/>
            <person name="Min B."/>
            <person name="Kim J.-G."/>
            <person name="Kim S."/>
            <person name="Oh Y.-L."/>
            <person name="Kong W.-S."/>
            <person name="Park H."/>
            <person name="Jeong J."/>
            <person name="Song E.-S."/>
        </authorList>
    </citation>
    <scope>NUCLEOTIDE SEQUENCE [LARGE SCALE GENOMIC DNA]</scope>
    <source>
        <strain evidence="2">51987-8</strain>
    </source>
</reference>